<sequence>MRWLDPLADWLEQVTGPFPEETATRLRQELGAHAEATADALRQQGEPEPMTAALRQMGPASELRRSLETVHFTRSDLQALWALRGFQVMSPVGVTLSGLGLALLPFLPFFHGGRTFQWAAYALYLMVVLVLSVAELRLPRRLHDQSRRVLLTLARLMTGGWVLVMLTFVWLPADSTSVTAEAAAKLCGWAIGVSFLRPWALLRLLPKALGNAR</sequence>
<feature type="transmembrane region" description="Helical" evidence="1">
    <location>
        <begin position="88"/>
        <end position="110"/>
    </location>
</feature>
<gene>
    <name evidence="2" type="ORF">CVO96_12110</name>
</gene>
<dbReference type="RefSeq" id="WP_103312452.1">
    <property type="nucleotide sequence ID" value="NZ_PPPD01000001.1"/>
</dbReference>
<dbReference type="EMBL" id="PPPD01000001">
    <property type="protein sequence ID" value="PNY82013.1"/>
    <property type="molecule type" value="Genomic_DNA"/>
</dbReference>
<protein>
    <submittedName>
        <fullName evidence="2">Uncharacterized protein</fullName>
    </submittedName>
</protein>
<reference evidence="2 3" key="1">
    <citation type="submission" date="2018-01" db="EMBL/GenBank/DDBJ databases">
        <title>Deinococcus koreensis sp. nov., a radiation-resistant bacterium isolated from river water.</title>
        <authorList>
            <person name="Choi A."/>
        </authorList>
    </citation>
    <scope>NUCLEOTIDE SEQUENCE [LARGE SCALE GENOMIC DNA]</scope>
    <source>
        <strain evidence="2 3">SJW1-2</strain>
    </source>
</reference>
<organism evidence="2 3">
    <name type="scientific">Deinococcus koreensis</name>
    <dbReference type="NCBI Taxonomy" id="2054903"/>
    <lineage>
        <taxon>Bacteria</taxon>
        <taxon>Thermotogati</taxon>
        <taxon>Deinococcota</taxon>
        <taxon>Deinococci</taxon>
        <taxon>Deinococcales</taxon>
        <taxon>Deinococcaceae</taxon>
        <taxon>Deinococcus</taxon>
    </lineage>
</organism>
<dbReference type="AlphaFoldDB" id="A0A2K3UZQ5"/>
<name>A0A2K3UZQ5_9DEIO</name>
<dbReference type="OrthoDB" id="70313at2"/>
<keyword evidence="1" id="KW-0472">Membrane</keyword>
<evidence type="ECO:0000256" key="1">
    <source>
        <dbReference type="SAM" id="Phobius"/>
    </source>
</evidence>
<proteinExistence type="predicted"/>
<comment type="caution">
    <text evidence="2">The sequence shown here is derived from an EMBL/GenBank/DDBJ whole genome shotgun (WGS) entry which is preliminary data.</text>
</comment>
<evidence type="ECO:0000313" key="3">
    <source>
        <dbReference type="Proteomes" id="UP000236379"/>
    </source>
</evidence>
<feature type="transmembrane region" description="Helical" evidence="1">
    <location>
        <begin position="183"/>
        <end position="205"/>
    </location>
</feature>
<keyword evidence="1" id="KW-1133">Transmembrane helix</keyword>
<keyword evidence="1" id="KW-0812">Transmembrane</keyword>
<dbReference type="Proteomes" id="UP000236379">
    <property type="component" value="Unassembled WGS sequence"/>
</dbReference>
<feature type="transmembrane region" description="Helical" evidence="1">
    <location>
        <begin position="150"/>
        <end position="171"/>
    </location>
</feature>
<evidence type="ECO:0000313" key="2">
    <source>
        <dbReference type="EMBL" id="PNY82013.1"/>
    </source>
</evidence>
<accession>A0A2K3UZQ5</accession>
<keyword evidence="3" id="KW-1185">Reference proteome</keyword>
<feature type="transmembrane region" description="Helical" evidence="1">
    <location>
        <begin position="116"/>
        <end position="138"/>
    </location>
</feature>